<dbReference type="PANTHER" id="PTHR11782:SF125">
    <property type="entry name" value="APYRASE 7-RELATED"/>
    <property type="match status" value="1"/>
</dbReference>
<evidence type="ECO:0000313" key="6">
    <source>
        <dbReference type="Proteomes" id="UP000639772"/>
    </source>
</evidence>
<dbReference type="Proteomes" id="UP000639772">
    <property type="component" value="Unassembled WGS sequence"/>
</dbReference>
<keyword evidence="4" id="KW-1133">Transmembrane helix</keyword>
<gene>
    <name evidence="5" type="ORF">HPP92_016230</name>
</gene>
<evidence type="ECO:0000256" key="3">
    <source>
        <dbReference type="SAM" id="MobiDB-lite"/>
    </source>
</evidence>
<dbReference type="InterPro" id="IPR000407">
    <property type="entry name" value="GDA1_CD39_NTPase"/>
</dbReference>
<dbReference type="GO" id="GO:0017110">
    <property type="term" value="F:nucleoside diphosphate phosphatase activity"/>
    <property type="evidence" value="ECO:0007669"/>
    <property type="project" value="TreeGrafter"/>
</dbReference>
<dbReference type="GO" id="GO:0009134">
    <property type="term" value="P:nucleoside diphosphate catabolic process"/>
    <property type="evidence" value="ECO:0007669"/>
    <property type="project" value="TreeGrafter"/>
</dbReference>
<keyword evidence="4" id="KW-0812">Transmembrane</keyword>
<dbReference type="EMBL" id="JADCNM010000008">
    <property type="protein sequence ID" value="KAG0471684.1"/>
    <property type="molecule type" value="Genomic_DNA"/>
</dbReference>
<dbReference type="AlphaFoldDB" id="A0A835UQA2"/>
<comment type="similarity">
    <text evidence="1">Belongs to the GDA1/CD39 NTPase family.</text>
</comment>
<reference evidence="5 6" key="1">
    <citation type="journal article" date="2020" name="Nat. Food">
        <title>A phased Vanilla planifolia genome enables genetic improvement of flavour and production.</title>
        <authorList>
            <person name="Hasing T."/>
            <person name="Tang H."/>
            <person name="Brym M."/>
            <person name="Khazi F."/>
            <person name="Huang T."/>
            <person name="Chambers A.H."/>
        </authorList>
    </citation>
    <scope>NUCLEOTIDE SEQUENCE [LARGE SCALE GENOMIC DNA]</scope>
    <source>
        <tissue evidence="5">Leaf</tissue>
    </source>
</reference>
<evidence type="ECO:0008006" key="7">
    <source>
        <dbReference type="Google" id="ProtNLM"/>
    </source>
</evidence>
<evidence type="ECO:0000256" key="1">
    <source>
        <dbReference type="ARBA" id="ARBA00009283"/>
    </source>
</evidence>
<evidence type="ECO:0000256" key="4">
    <source>
        <dbReference type="SAM" id="Phobius"/>
    </source>
</evidence>
<dbReference type="Gene3D" id="3.30.420.150">
    <property type="entry name" value="Exopolyphosphatase. Domain 2"/>
    <property type="match status" value="1"/>
</dbReference>
<accession>A0A835UQA2</accession>
<sequence length="410" mass="44225">MVSHHLSAYSLPGYGLNDAFDKSVAQLIKKITINGKIALTGGEVVLPHPCLQSGYKEIYFCTQCLTVNSGGSPLTGGILEKGASGLSVTLVGAPQWEECSALAKQVVNKSEWSGLGPAIDCKLLPCALGDSLPKPLGKFYATSGFFVVFRFFNLTSKASLNDVFQRGQEFCEKPWAVAKTSVAPQPFIEQYCFRAPYIVSLLRDGLHIRDREVFVGSGSITWTLGVGLLEAGKAFSTRIELPYRVLNTDISPSILLLLLLMSVIVLCCAVSCANFPTARFLRRFYLPQFRRNSATATASSMVIPSPFGLPRWIPLNSGDGKTKMPLSPTVAGPEEHPFSTGYGLGGSNIQFVEQSSLQAGFAHSFSSGSLLQLQIGDGTGSVWAPRGQMLQSRRSQSREDLSSSLAEVHV</sequence>
<feature type="transmembrane region" description="Helical" evidence="4">
    <location>
        <begin position="254"/>
        <end position="275"/>
    </location>
</feature>
<dbReference type="GO" id="GO:0016020">
    <property type="term" value="C:membrane"/>
    <property type="evidence" value="ECO:0007669"/>
    <property type="project" value="TreeGrafter"/>
</dbReference>
<protein>
    <recommendedName>
        <fullName evidence="7">Apyrase</fullName>
    </recommendedName>
</protein>
<dbReference type="Pfam" id="PF01150">
    <property type="entry name" value="GDA1_CD39"/>
    <property type="match status" value="1"/>
</dbReference>
<keyword evidence="2" id="KW-0378">Hydrolase</keyword>
<dbReference type="OrthoDB" id="6372431at2759"/>
<evidence type="ECO:0000256" key="2">
    <source>
        <dbReference type="ARBA" id="ARBA00022801"/>
    </source>
</evidence>
<evidence type="ECO:0000313" key="5">
    <source>
        <dbReference type="EMBL" id="KAG0471684.1"/>
    </source>
</evidence>
<name>A0A835UQA2_VANPL</name>
<comment type="caution">
    <text evidence="5">The sequence shown here is derived from an EMBL/GenBank/DDBJ whole genome shotgun (WGS) entry which is preliminary data.</text>
</comment>
<proteinExistence type="inferred from homology"/>
<organism evidence="5 6">
    <name type="scientific">Vanilla planifolia</name>
    <name type="common">Vanilla</name>
    <dbReference type="NCBI Taxonomy" id="51239"/>
    <lineage>
        <taxon>Eukaryota</taxon>
        <taxon>Viridiplantae</taxon>
        <taxon>Streptophyta</taxon>
        <taxon>Embryophyta</taxon>
        <taxon>Tracheophyta</taxon>
        <taxon>Spermatophyta</taxon>
        <taxon>Magnoliopsida</taxon>
        <taxon>Liliopsida</taxon>
        <taxon>Asparagales</taxon>
        <taxon>Orchidaceae</taxon>
        <taxon>Vanilloideae</taxon>
        <taxon>Vanilleae</taxon>
        <taxon>Vanilla</taxon>
    </lineage>
</organism>
<feature type="region of interest" description="Disordered" evidence="3">
    <location>
        <begin position="389"/>
        <end position="410"/>
    </location>
</feature>
<keyword evidence="4" id="KW-0472">Membrane</keyword>
<dbReference type="PANTHER" id="PTHR11782">
    <property type="entry name" value="ADENOSINE/GUANOSINE DIPHOSPHATASE"/>
    <property type="match status" value="1"/>
</dbReference>